<accession>A0ABN8GQW6</accession>
<organism evidence="1 2">
    <name type="scientific">Paenibacillus plantiphilus</name>
    <dbReference type="NCBI Taxonomy" id="2905650"/>
    <lineage>
        <taxon>Bacteria</taxon>
        <taxon>Bacillati</taxon>
        <taxon>Bacillota</taxon>
        <taxon>Bacilli</taxon>
        <taxon>Bacillales</taxon>
        <taxon>Paenibacillaceae</taxon>
        <taxon>Paenibacillus</taxon>
    </lineage>
</organism>
<evidence type="ECO:0000313" key="2">
    <source>
        <dbReference type="Proteomes" id="UP000838686"/>
    </source>
</evidence>
<sequence>MAHSKKKRRLDVPATGMNLMVSADFNEMMQYSPTETEIIAQFKKASIGNLLPAISRLIASSHMDDTDTVLNEVIIRCWEQGIHKDYIERILQYKQPNVFFNNRQMLLNAVKWLLVQADEVTYNDVPEINNPSAFMHCFHLSTMLSSFYQIPTDMKIIELESVQNGNFNRNINYLHTVQRSIECYLNIASQRDRFQTKEYVDIAELFYNNTGVSIKAYLFFMTAINASFHPSGDVRDFIWTNRMVNDVNKYVQYLGIDTDEIHNLFQMTTISMEEFKQSFAESTCHRWDFNYFRKKPVIRQGEVFYPLDSQLVLENIWDGLYWRIIDGLSPELANKFRIFVGRIFELYCHDLLVNAEPSLKMARYIPEFQYKYAKNKLLSPDGFIQYKNDLIVFDYKAKRLNMQTTLVAGNIESFEKDISQLIIEPAKKIYAHLQRFIEAPIENVPIDFTKARKIHAVIVTQGSLSGVKIVYERIEQRLRDEGLYDRGSLIEWHLLDVNEFEELVSLMEQGCNLVNTFSQKASSRYRYISFHDYLAYARRPHSHSFIAKKRFHDWFDYVIEVMKSNAPGEES</sequence>
<dbReference type="Proteomes" id="UP000838686">
    <property type="component" value="Unassembled WGS sequence"/>
</dbReference>
<reference evidence="1" key="1">
    <citation type="submission" date="2022-01" db="EMBL/GenBank/DDBJ databases">
        <authorList>
            <person name="Criscuolo A."/>
        </authorList>
    </citation>
    <scope>NUCLEOTIDE SEQUENCE</scope>
    <source>
        <strain evidence="1">CIP111893</strain>
    </source>
</reference>
<gene>
    <name evidence="1" type="ORF">PAECIP111893_03990</name>
</gene>
<evidence type="ECO:0008006" key="3">
    <source>
        <dbReference type="Google" id="ProtNLM"/>
    </source>
</evidence>
<keyword evidence="2" id="KW-1185">Reference proteome</keyword>
<dbReference type="EMBL" id="CAKMMF010000025">
    <property type="protein sequence ID" value="CAH1215628.1"/>
    <property type="molecule type" value="Genomic_DNA"/>
</dbReference>
<comment type="caution">
    <text evidence="1">The sequence shown here is derived from an EMBL/GenBank/DDBJ whole genome shotgun (WGS) entry which is preliminary data.</text>
</comment>
<dbReference type="RefSeq" id="WP_236344336.1">
    <property type="nucleotide sequence ID" value="NZ_CAKMMF010000025.1"/>
</dbReference>
<name>A0ABN8GQW6_9BACL</name>
<proteinExistence type="predicted"/>
<protein>
    <recommendedName>
        <fullName evidence="3">PD-(D/E)XK nuclease superfamily protein</fullName>
    </recommendedName>
</protein>
<evidence type="ECO:0000313" key="1">
    <source>
        <dbReference type="EMBL" id="CAH1215628.1"/>
    </source>
</evidence>